<reference evidence="1 2" key="1">
    <citation type="submission" date="2019-09" db="EMBL/GenBank/DDBJ databases">
        <title>The hologenome of the rock-dwelling lichen Lasallia pustulata.</title>
        <authorList>
            <person name="Greshake Tzovaras B."/>
            <person name="Segers F."/>
            <person name="Bicker A."/>
            <person name="Dal Grande F."/>
            <person name="Otte J."/>
            <person name="Hankeln T."/>
            <person name="Schmitt I."/>
            <person name="Ebersberger I."/>
        </authorList>
    </citation>
    <scope>NUCLEOTIDE SEQUENCE [LARGE SCALE GENOMIC DNA]</scope>
    <source>
        <strain evidence="1">A1-1</strain>
    </source>
</reference>
<accession>A0A5M8PYI3</accession>
<proteinExistence type="predicted"/>
<gene>
    <name evidence="1" type="ORF">FRX48_02461</name>
</gene>
<comment type="caution">
    <text evidence="1">The sequence shown here is derived from an EMBL/GenBank/DDBJ whole genome shotgun (WGS) entry which is preliminary data.</text>
</comment>
<organism evidence="1 2">
    <name type="scientific">Lasallia pustulata</name>
    <dbReference type="NCBI Taxonomy" id="136370"/>
    <lineage>
        <taxon>Eukaryota</taxon>
        <taxon>Fungi</taxon>
        <taxon>Dikarya</taxon>
        <taxon>Ascomycota</taxon>
        <taxon>Pezizomycotina</taxon>
        <taxon>Lecanoromycetes</taxon>
        <taxon>OSLEUM clade</taxon>
        <taxon>Umbilicariomycetidae</taxon>
        <taxon>Umbilicariales</taxon>
        <taxon>Umbilicariaceae</taxon>
        <taxon>Lasallia</taxon>
    </lineage>
</organism>
<name>A0A5M8PYI3_9LECA</name>
<evidence type="ECO:0000313" key="1">
    <source>
        <dbReference type="EMBL" id="KAA6414099.1"/>
    </source>
</evidence>
<dbReference type="EMBL" id="VXIT01000003">
    <property type="protein sequence ID" value="KAA6414099.1"/>
    <property type="molecule type" value="Genomic_DNA"/>
</dbReference>
<protein>
    <submittedName>
        <fullName evidence="1">Uncharacterized protein</fullName>
    </submittedName>
</protein>
<sequence>MKEHVKNHIKLDTTSMLAGLTDDGSLIKFFASKYSASNFVWVFEFVREKFNIEQSMSKSPHAAYYFQNIYANLAARTKLHLDWESNHFRYVEDPNSQEAILGLFVLMAISDNYADLEPEDFVW</sequence>
<dbReference type="AlphaFoldDB" id="A0A5M8PYI3"/>
<dbReference type="OrthoDB" id="4525641at2759"/>
<dbReference type="Proteomes" id="UP000324767">
    <property type="component" value="Unassembled WGS sequence"/>
</dbReference>
<evidence type="ECO:0000313" key="2">
    <source>
        <dbReference type="Proteomes" id="UP000324767"/>
    </source>
</evidence>